<proteinExistence type="inferred from homology"/>
<dbReference type="InterPro" id="IPR023801">
    <property type="entry name" value="His_deacetylse_dom"/>
</dbReference>
<dbReference type="PANTHER" id="PTHR10625:SF10">
    <property type="entry name" value="HISTONE DEACETYLASE HDAC1"/>
    <property type="match status" value="1"/>
</dbReference>
<evidence type="ECO:0000256" key="1">
    <source>
        <dbReference type="ARBA" id="ARBA00005947"/>
    </source>
</evidence>
<dbReference type="KEGG" id="phn:PAEH1_04505"/>
<dbReference type="Pfam" id="PF00850">
    <property type="entry name" value="Hist_deacetyl"/>
    <property type="match status" value="1"/>
</dbReference>
<dbReference type="PRINTS" id="PR01270">
    <property type="entry name" value="HDASUPER"/>
</dbReference>
<reference evidence="3 4" key="1">
    <citation type="submission" date="2017-01" db="EMBL/GenBank/DDBJ databases">
        <title>Complete Genome Sequence of Paenalcaligenes hominis, Isolated from a paraplegic Patient with neurogenic bladder.</title>
        <authorList>
            <person name="Mukhopadhyay R."/>
            <person name="Joaquin J."/>
            <person name="Hogue R."/>
            <person name="Kilaru A."/>
            <person name="Jospin G."/>
            <person name="Mars K."/>
            <person name="Eisen J.A."/>
            <person name="Chaturvedi V."/>
        </authorList>
    </citation>
    <scope>NUCLEOTIDE SEQUENCE [LARGE SCALE GENOMIC DNA]</scope>
    <source>
        <strain evidence="3 4">15S00501</strain>
    </source>
</reference>
<organism evidence="3 4">
    <name type="scientific">Paenalcaligenes hominis</name>
    <dbReference type="NCBI Taxonomy" id="643674"/>
    <lineage>
        <taxon>Bacteria</taxon>
        <taxon>Pseudomonadati</taxon>
        <taxon>Pseudomonadota</taxon>
        <taxon>Betaproteobacteria</taxon>
        <taxon>Burkholderiales</taxon>
        <taxon>Alcaligenaceae</taxon>
        <taxon>Paenalcaligenes</taxon>
    </lineage>
</organism>
<dbReference type="InterPro" id="IPR023696">
    <property type="entry name" value="Ureohydrolase_dom_sf"/>
</dbReference>
<protein>
    <submittedName>
        <fullName evidence="3">Deacetylase</fullName>
    </submittedName>
</protein>
<dbReference type="AlphaFoldDB" id="A0A1U9JYZ9"/>
<gene>
    <name evidence="3" type="ORF">PAEH1_04505</name>
</gene>
<dbReference type="OrthoDB" id="9808367at2"/>
<dbReference type="EMBL" id="CP019697">
    <property type="protein sequence ID" value="AQS51020.1"/>
    <property type="molecule type" value="Genomic_DNA"/>
</dbReference>
<sequence>METIFITHPSFYQHEMGAGHPESPLRLEAIQKYLAQTGLTNMLHEMTALKAKEEDLSRVHSLHHIATMQQYAPETGYFSIDSDTVLNPHTLEAAYYAAGAGIVAVDQVMAGHAQRAFCAVRPPGHHACFDQAMGFCFFNNVAVAAAYAIEKYQLDQVVIVDFDVHHGNGTEDIFAHQDQVQMFGFYQHPFYPHARHLPEAPNMYNEAVPAGTDSTAIRDLVTHSWLPRLRQLKPKLLFFSAGFDAHTEDAMAQMHLTEADFAWITDQVMQATALSTHGRVISMLEGGYALDALARSVAAHIKVLAGLATK</sequence>
<comment type="similarity">
    <text evidence="1">Belongs to the histone deacetylase family.</text>
</comment>
<evidence type="ECO:0000313" key="4">
    <source>
        <dbReference type="Proteomes" id="UP000189369"/>
    </source>
</evidence>
<dbReference type="CDD" id="cd11599">
    <property type="entry name" value="HDAC_classII_2"/>
    <property type="match status" value="1"/>
</dbReference>
<dbReference type="Gene3D" id="3.40.800.20">
    <property type="entry name" value="Histone deacetylase domain"/>
    <property type="match status" value="1"/>
</dbReference>
<evidence type="ECO:0000313" key="3">
    <source>
        <dbReference type="EMBL" id="AQS51020.1"/>
    </source>
</evidence>
<feature type="domain" description="Histone deacetylase" evidence="2">
    <location>
        <begin position="20"/>
        <end position="304"/>
    </location>
</feature>
<dbReference type="PANTHER" id="PTHR10625">
    <property type="entry name" value="HISTONE DEACETYLASE HDAC1-RELATED"/>
    <property type="match status" value="1"/>
</dbReference>
<name>A0A1U9JYZ9_9BURK</name>
<dbReference type="GO" id="GO:0004407">
    <property type="term" value="F:histone deacetylase activity"/>
    <property type="evidence" value="ECO:0007669"/>
    <property type="project" value="TreeGrafter"/>
</dbReference>
<dbReference type="SUPFAM" id="SSF52768">
    <property type="entry name" value="Arginase/deacetylase"/>
    <property type="match status" value="1"/>
</dbReference>
<dbReference type="InterPro" id="IPR000286">
    <property type="entry name" value="HDACs"/>
</dbReference>
<evidence type="ECO:0000259" key="2">
    <source>
        <dbReference type="Pfam" id="PF00850"/>
    </source>
</evidence>
<dbReference type="GO" id="GO:0040029">
    <property type="term" value="P:epigenetic regulation of gene expression"/>
    <property type="evidence" value="ECO:0007669"/>
    <property type="project" value="TreeGrafter"/>
</dbReference>
<dbReference type="Proteomes" id="UP000189369">
    <property type="component" value="Chromosome"/>
</dbReference>
<dbReference type="STRING" id="643674.PAEH1_04505"/>
<dbReference type="InterPro" id="IPR037138">
    <property type="entry name" value="His_deacetylse_dom_sf"/>
</dbReference>
<accession>A0A1U9JYZ9</accession>